<dbReference type="RefSeq" id="WP_018471822.1">
    <property type="nucleotide sequence ID" value="NZ_BMWX01000002.1"/>
</dbReference>
<reference evidence="1" key="1">
    <citation type="journal article" date="2014" name="Int. J. Syst. Evol. Microbiol.">
        <title>Complete genome sequence of Corynebacterium casei LMG S-19264T (=DSM 44701T), isolated from a smear-ripened cheese.</title>
        <authorList>
            <consortium name="US DOE Joint Genome Institute (JGI-PGF)"/>
            <person name="Walter F."/>
            <person name="Albersmeier A."/>
            <person name="Kalinowski J."/>
            <person name="Ruckert C."/>
        </authorList>
    </citation>
    <scope>NUCLEOTIDE SEQUENCE</scope>
    <source>
        <strain evidence="1">KCTC 12368</strain>
    </source>
</reference>
<evidence type="ECO:0000313" key="1">
    <source>
        <dbReference type="EMBL" id="GGZ23780.1"/>
    </source>
</evidence>
<accession>A0A918PUM6</accession>
<protein>
    <submittedName>
        <fullName evidence="1">Uncharacterized protein</fullName>
    </submittedName>
</protein>
<evidence type="ECO:0000313" key="2">
    <source>
        <dbReference type="Proteomes" id="UP000619457"/>
    </source>
</evidence>
<organism evidence="1 2">
    <name type="scientific">Echinicola pacifica</name>
    <dbReference type="NCBI Taxonomy" id="346377"/>
    <lineage>
        <taxon>Bacteria</taxon>
        <taxon>Pseudomonadati</taxon>
        <taxon>Bacteroidota</taxon>
        <taxon>Cytophagia</taxon>
        <taxon>Cytophagales</taxon>
        <taxon>Cyclobacteriaceae</taxon>
        <taxon>Echinicola</taxon>
    </lineage>
</organism>
<gene>
    <name evidence="1" type="ORF">GCM10007049_15990</name>
</gene>
<dbReference type="AlphaFoldDB" id="A0A918PUM6"/>
<sequence>MKKSIPSSGLWALLCVIAVFYSCEEQEQLPAYPITLTFDSIAVKSEMRVFAGGELLDPLSENISIADYLGRYYTIGFTSYNSKFVEPGINYGDGARFTYFANGRISFASEISAVERVEDAIIMKSNLMNEVEDTPLVDTDFFKFPYDISSYGQYTIQHIMYGEEQSALEVALLYYKLVRYSEEGTLISVDFGTVHNVFNEDFIEHMTSQDTLAVKSYRLHYSAKP</sequence>
<comment type="caution">
    <text evidence="1">The sequence shown here is derived from an EMBL/GenBank/DDBJ whole genome shotgun (WGS) entry which is preliminary data.</text>
</comment>
<proteinExistence type="predicted"/>
<name>A0A918PUM6_9BACT</name>
<reference evidence="1" key="2">
    <citation type="submission" date="2020-09" db="EMBL/GenBank/DDBJ databases">
        <authorList>
            <person name="Sun Q."/>
            <person name="Kim S."/>
        </authorList>
    </citation>
    <scope>NUCLEOTIDE SEQUENCE</scope>
    <source>
        <strain evidence="1">KCTC 12368</strain>
    </source>
</reference>
<dbReference type="Proteomes" id="UP000619457">
    <property type="component" value="Unassembled WGS sequence"/>
</dbReference>
<dbReference type="EMBL" id="BMWX01000002">
    <property type="protein sequence ID" value="GGZ23780.1"/>
    <property type="molecule type" value="Genomic_DNA"/>
</dbReference>
<keyword evidence="2" id="KW-1185">Reference proteome</keyword>
<dbReference type="PROSITE" id="PS51257">
    <property type="entry name" value="PROKAR_LIPOPROTEIN"/>
    <property type="match status" value="1"/>
</dbReference>